<evidence type="ECO:0000313" key="3">
    <source>
        <dbReference type="Proteomes" id="UP000526501"/>
    </source>
</evidence>
<gene>
    <name evidence="2" type="ORF">H5P27_02300</name>
</gene>
<sequence length="149" mass="16692">MKRLITFLTLVALAATARAELTVISSAHREADSFKRFSEYLTGKPSEGRYEIIRSDDSSRDGFYVSLLASDKAAIEQVSTVKVQFVRAGTLEIESFEKKADSLKKKRILVGFTESEWHGSKNHPMAWKIELLDSAGTVLESAQSFLWSE</sequence>
<keyword evidence="1" id="KW-0732">Signal</keyword>
<dbReference type="Proteomes" id="UP000526501">
    <property type="component" value="Unassembled WGS sequence"/>
</dbReference>
<dbReference type="RefSeq" id="WP_185658758.1">
    <property type="nucleotide sequence ID" value="NZ_CAWPOO010000005.1"/>
</dbReference>
<organism evidence="2 3">
    <name type="scientific">Pelagicoccus albus</name>
    <dbReference type="NCBI Taxonomy" id="415222"/>
    <lineage>
        <taxon>Bacteria</taxon>
        <taxon>Pseudomonadati</taxon>
        <taxon>Verrucomicrobiota</taxon>
        <taxon>Opitutia</taxon>
        <taxon>Puniceicoccales</taxon>
        <taxon>Pelagicoccaceae</taxon>
        <taxon>Pelagicoccus</taxon>
    </lineage>
</organism>
<dbReference type="AlphaFoldDB" id="A0A7X1E6M5"/>
<name>A0A7X1E6M5_9BACT</name>
<protein>
    <submittedName>
        <fullName evidence="2">Uncharacterized protein</fullName>
    </submittedName>
</protein>
<evidence type="ECO:0000256" key="1">
    <source>
        <dbReference type="SAM" id="SignalP"/>
    </source>
</evidence>
<reference evidence="2 3" key="1">
    <citation type="submission" date="2020-07" db="EMBL/GenBank/DDBJ databases">
        <authorList>
            <person name="Feng X."/>
        </authorList>
    </citation>
    <scope>NUCLEOTIDE SEQUENCE [LARGE SCALE GENOMIC DNA]</scope>
    <source>
        <strain evidence="2 3">JCM23202</strain>
    </source>
</reference>
<dbReference type="EMBL" id="JACHVC010000005">
    <property type="protein sequence ID" value="MBC2604865.1"/>
    <property type="molecule type" value="Genomic_DNA"/>
</dbReference>
<proteinExistence type="predicted"/>
<keyword evidence="3" id="KW-1185">Reference proteome</keyword>
<feature type="signal peptide" evidence="1">
    <location>
        <begin position="1"/>
        <end position="19"/>
    </location>
</feature>
<evidence type="ECO:0000313" key="2">
    <source>
        <dbReference type="EMBL" id="MBC2604865.1"/>
    </source>
</evidence>
<feature type="chain" id="PRO_5031536486" evidence="1">
    <location>
        <begin position="20"/>
        <end position="149"/>
    </location>
</feature>
<accession>A0A7X1E6M5</accession>
<comment type="caution">
    <text evidence="2">The sequence shown here is derived from an EMBL/GenBank/DDBJ whole genome shotgun (WGS) entry which is preliminary data.</text>
</comment>